<organism evidence="2 3">
    <name type="scientific">Geoalkalibacter subterraneus</name>
    <dbReference type="NCBI Taxonomy" id="483547"/>
    <lineage>
        <taxon>Bacteria</taxon>
        <taxon>Pseudomonadati</taxon>
        <taxon>Thermodesulfobacteriota</taxon>
        <taxon>Desulfuromonadia</taxon>
        <taxon>Desulfuromonadales</taxon>
        <taxon>Geoalkalibacteraceae</taxon>
        <taxon>Geoalkalibacter</taxon>
    </lineage>
</organism>
<dbReference type="HOGENOM" id="CLU_1064612_0_0_7"/>
<keyword evidence="3" id="KW-1185">Reference proteome</keyword>
<accession>A0A0B5FC96</accession>
<proteinExistence type="predicted"/>
<feature type="region of interest" description="Disordered" evidence="1">
    <location>
        <begin position="128"/>
        <end position="261"/>
    </location>
</feature>
<gene>
    <name evidence="2" type="ORF">GSUB_03390</name>
</gene>
<evidence type="ECO:0000256" key="1">
    <source>
        <dbReference type="SAM" id="MobiDB-lite"/>
    </source>
</evidence>
<evidence type="ECO:0000313" key="2">
    <source>
        <dbReference type="EMBL" id="AJF05802.1"/>
    </source>
</evidence>
<feature type="compositionally biased region" description="Basic and acidic residues" evidence="1">
    <location>
        <begin position="128"/>
        <end position="139"/>
    </location>
</feature>
<feature type="compositionally biased region" description="Basic and acidic residues" evidence="1">
    <location>
        <begin position="197"/>
        <end position="207"/>
    </location>
</feature>
<reference evidence="2 3" key="1">
    <citation type="journal article" date="2015" name="Genome Announc.">
        <title>Genomes of Geoalkalibacter ferrihydriticus Z-0531T and Geoalkalibacter subterraneus Red1T, Two Haloalkaliphilic Metal-Reducing Deltaproteobacteria.</title>
        <authorList>
            <person name="Badalamenti J.P."/>
            <person name="Krajmalnik-Brown R."/>
            <person name="Torres C.I."/>
            <person name="Bond D.R."/>
        </authorList>
    </citation>
    <scope>NUCLEOTIDE SEQUENCE [LARGE SCALE GENOMIC DNA]</scope>
    <source>
        <strain evidence="2 3">Red1</strain>
    </source>
</reference>
<dbReference type="AlphaFoldDB" id="A0A0B5FC96"/>
<sequence>MLLFVAGCSGLHTGASPDFDWSRVEKISVQGPWEKYQELQTPTLQEVAAMGYEVVSSSAPEADARLELEVVEALDINEVGAVFSRPKSLHVRIYDADSGTPVALADYHLSSTQSAVDGVHELFAGVRRERGSSKGDHKSTAAAPEKIPSASDPPAQAEIPEKSSVPESTPSEEQSSQSMSGNVKPDEKQMPQAAQEAPRETATETVKEAPPPASQKQEAETSEWDPAEAKKRSPWVPRLESWGFEDWGKPREGDGLEEMMK</sequence>
<feature type="compositionally biased region" description="Low complexity" evidence="1">
    <location>
        <begin position="162"/>
        <end position="180"/>
    </location>
</feature>
<dbReference type="EMBL" id="CP010311">
    <property type="protein sequence ID" value="AJF05802.1"/>
    <property type="molecule type" value="Genomic_DNA"/>
</dbReference>
<name>A0A0B5FC96_9BACT</name>
<evidence type="ECO:0000313" key="3">
    <source>
        <dbReference type="Proteomes" id="UP000035036"/>
    </source>
</evidence>
<dbReference type="Proteomes" id="UP000035036">
    <property type="component" value="Chromosome"/>
</dbReference>
<feature type="compositionally biased region" description="Basic and acidic residues" evidence="1">
    <location>
        <begin position="246"/>
        <end position="261"/>
    </location>
</feature>
<dbReference type="KEGG" id="gsb:GSUB_03390"/>
<protein>
    <submittedName>
        <fullName evidence="2">Uncharacterized protein</fullName>
    </submittedName>
</protein>